<feature type="domain" description="Histidine kinase" evidence="19">
    <location>
        <begin position="317"/>
        <end position="400"/>
    </location>
</feature>
<comment type="catalytic activity">
    <reaction evidence="1">
        <text>ATP + protein L-histidine = ADP + protein N-phospho-L-histidine.</text>
        <dbReference type="EC" id="2.7.13.3"/>
    </reaction>
</comment>
<evidence type="ECO:0000256" key="16">
    <source>
        <dbReference type="SAM" id="Coils"/>
    </source>
</evidence>
<evidence type="ECO:0000256" key="11">
    <source>
        <dbReference type="ARBA" id="ARBA00023004"/>
    </source>
</evidence>
<keyword evidence="6" id="KW-0004">4Fe-4S</keyword>
<keyword evidence="16" id="KW-0175">Coiled coil</keyword>
<sequence length="404" mass="43440">MRVLDGLRVGLHIMFAFLLGFGVLRSLIDASLNPAVPLFSVLMAGLYMAGTVNERHRAKQGREIPAAAKYAWLAGIIVLWLLLLTHSQDFLWLEFPLVLLTLHIAALVPALITALGLWLVAAFVPLWLHPETWGVAAAVGPLIGTVFAVAIFFAYRALHAEVQHHRRVAQQLRATQEELAASEHQAGRLEERERLSREIHDTVAQGLSSIILLARAGKNSEEPGKQLDTIEEVAVENLAEARRFVRDLASPDVQASLPQALRATVNRMRARGEALGESTEFRLEFAGASEESTPGSALPGIPQPIAAAVLRCAQEGLSNVVKHAQAEMAVVTLGVFGDAVTIDVVDNGVGMSDAQLKSQQTGSFGLAGLRRRIEGVGGTMDIESHPGSGTALAARLPLTSEKEN</sequence>
<feature type="transmembrane region" description="Helical" evidence="18">
    <location>
        <begin position="9"/>
        <end position="28"/>
    </location>
</feature>
<gene>
    <name evidence="20" type="ORF">CCASEI_13640</name>
</gene>
<dbReference type="Gene3D" id="1.20.5.1930">
    <property type="match status" value="1"/>
</dbReference>
<evidence type="ECO:0000256" key="13">
    <source>
        <dbReference type="ARBA" id="ARBA00023014"/>
    </source>
</evidence>
<evidence type="ECO:0000256" key="18">
    <source>
        <dbReference type="SAM" id="Phobius"/>
    </source>
</evidence>
<dbReference type="InterPro" id="IPR003594">
    <property type="entry name" value="HATPase_dom"/>
</dbReference>
<feature type="transmembrane region" description="Helical" evidence="18">
    <location>
        <begin position="95"/>
        <end position="128"/>
    </location>
</feature>
<evidence type="ECO:0000256" key="6">
    <source>
        <dbReference type="ARBA" id="ARBA00022485"/>
    </source>
</evidence>
<feature type="transmembrane region" description="Helical" evidence="18">
    <location>
        <begin position="135"/>
        <end position="155"/>
    </location>
</feature>
<evidence type="ECO:0000313" key="20">
    <source>
        <dbReference type="EMBL" id="AHI21278.1"/>
    </source>
</evidence>
<dbReference type="SUPFAM" id="SSF55874">
    <property type="entry name" value="ATPase domain of HSP90 chaperone/DNA topoisomerase II/histidine kinase"/>
    <property type="match status" value="1"/>
</dbReference>
<organism evidence="20 21">
    <name type="scientific">Corynebacterium casei LMG S-19264</name>
    <dbReference type="NCBI Taxonomy" id="1285583"/>
    <lineage>
        <taxon>Bacteria</taxon>
        <taxon>Bacillati</taxon>
        <taxon>Actinomycetota</taxon>
        <taxon>Actinomycetes</taxon>
        <taxon>Mycobacteriales</taxon>
        <taxon>Corynebacteriaceae</taxon>
        <taxon>Corynebacterium</taxon>
    </lineage>
</organism>
<evidence type="ECO:0000256" key="3">
    <source>
        <dbReference type="ARBA" id="ARBA00004496"/>
    </source>
</evidence>
<dbReference type="PIRSF" id="PIRSF037434">
    <property type="entry name" value="STHK_ChrS"/>
    <property type="match status" value="1"/>
</dbReference>
<dbReference type="EMBL" id="CP004350">
    <property type="protein sequence ID" value="AHI21278.1"/>
    <property type="molecule type" value="Genomic_DNA"/>
</dbReference>
<dbReference type="Proteomes" id="UP000019226">
    <property type="component" value="Chromosome"/>
</dbReference>
<name>A0ABM5PT79_9CORY</name>
<dbReference type="PROSITE" id="PS50109">
    <property type="entry name" value="HIS_KIN"/>
    <property type="match status" value="1"/>
</dbReference>
<dbReference type="CDD" id="cd16917">
    <property type="entry name" value="HATPase_UhpB-NarQ-NarX-like"/>
    <property type="match status" value="1"/>
</dbReference>
<keyword evidence="12" id="KW-0902">Two-component regulatory system</keyword>
<dbReference type="EC" id="2.7.13.3" evidence="4"/>
<dbReference type="InterPro" id="IPR011712">
    <property type="entry name" value="Sig_transdc_His_kin_sub3_dim/P"/>
</dbReference>
<dbReference type="InterPro" id="IPR005467">
    <property type="entry name" value="His_kinase_dom"/>
</dbReference>
<dbReference type="PANTHER" id="PTHR24421">
    <property type="entry name" value="NITRATE/NITRITE SENSOR PROTEIN NARX-RELATED"/>
    <property type="match status" value="1"/>
</dbReference>
<keyword evidence="13" id="KW-0411">Iron-sulfur</keyword>
<comment type="subcellular location">
    <subcellularLocation>
        <location evidence="3">Cytoplasm</location>
    </subcellularLocation>
</comment>
<dbReference type="InterPro" id="IPR017205">
    <property type="entry name" value="Sig_transdc_His_kinase_ChrS"/>
</dbReference>
<keyword evidence="18" id="KW-1133">Transmembrane helix</keyword>
<evidence type="ECO:0000259" key="19">
    <source>
        <dbReference type="PROSITE" id="PS50109"/>
    </source>
</evidence>
<evidence type="ECO:0000256" key="9">
    <source>
        <dbReference type="ARBA" id="ARBA00022723"/>
    </source>
</evidence>
<evidence type="ECO:0000256" key="4">
    <source>
        <dbReference type="ARBA" id="ARBA00012438"/>
    </source>
</evidence>
<evidence type="ECO:0000256" key="7">
    <source>
        <dbReference type="ARBA" id="ARBA00022490"/>
    </source>
</evidence>
<evidence type="ECO:0000313" key="21">
    <source>
        <dbReference type="Proteomes" id="UP000019226"/>
    </source>
</evidence>
<evidence type="ECO:0000256" key="17">
    <source>
        <dbReference type="SAM" id="MobiDB-lite"/>
    </source>
</evidence>
<reference evidence="21" key="1">
    <citation type="submission" date="2013-02" db="EMBL/GenBank/DDBJ databases">
        <title>The complete genome sequence of Corynebacterium casei LMG S-19264 (=DSM 44701).</title>
        <authorList>
            <person name="Ruckert C."/>
            <person name="Albersmeier A."/>
            <person name="Kalinowski J."/>
        </authorList>
    </citation>
    <scope>NUCLEOTIDE SEQUENCE [LARGE SCALE GENOMIC DNA]</scope>
    <source>
        <strain evidence="21">LMG S-19264</strain>
    </source>
</reference>
<dbReference type="GO" id="GO:0016301">
    <property type="term" value="F:kinase activity"/>
    <property type="evidence" value="ECO:0007669"/>
    <property type="project" value="UniProtKB-KW"/>
</dbReference>
<evidence type="ECO:0000256" key="5">
    <source>
        <dbReference type="ARBA" id="ARBA00017322"/>
    </source>
</evidence>
<keyword evidence="8" id="KW-0808">Transferase</keyword>
<evidence type="ECO:0000256" key="2">
    <source>
        <dbReference type="ARBA" id="ARBA00001966"/>
    </source>
</evidence>
<evidence type="ECO:0000256" key="1">
    <source>
        <dbReference type="ARBA" id="ARBA00000085"/>
    </source>
</evidence>
<evidence type="ECO:0000256" key="8">
    <source>
        <dbReference type="ARBA" id="ARBA00022679"/>
    </source>
</evidence>
<keyword evidence="11" id="KW-0408">Iron</keyword>
<feature type="transmembrane region" description="Helical" evidence="18">
    <location>
        <begin position="34"/>
        <end position="52"/>
    </location>
</feature>
<comment type="cofactor">
    <cofactor evidence="2">
        <name>[4Fe-4S] cluster</name>
        <dbReference type="ChEBI" id="CHEBI:49883"/>
    </cofactor>
</comment>
<feature type="coiled-coil region" evidence="16">
    <location>
        <begin position="165"/>
        <end position="192"/>
    </location>
</feature>
<comment type="function">
    <text evidence="14">Member of the two-component regulatory system NreB/NreC involved in the control of dissimilatory nitrate/nitrite reduction in response to oxygen. NreB functions as a direct oxygen sensor histidine kinase which is autophosphorylated, in the absence of oxygen, probably at the conserved histidine residue, and transfers its phosphate group probably to a conserved aspartate residue of NreC. NreB/NreC activates the expression of the nitrate (narGHJI) and nitrite (nir) reductase operons, as well as the putative nitrate transporter gene narT.</text>
</comment>
<proteinExistence type="predicted"/>
<dbReference type="PANTHER" id="PTHR24421:SF62">
    <property type="entry name" value="SENSORY TRANSDUCTION HISTIDINE KINASE"/>
    <property type="match status" value="1"/>
</dbReference>
<dbReference type="InterPro" id="IPR036890">
    <property type="entry name" value="HATPase_C_sf"/>
</dbReference>
<feature type="region of interest" description="Disordered" evidence="17">
    <location>
        <begin position="380"/>
        <end position="404"/>
    </location>
</feature>
<dbReference type="InterPro" id="IPR050482">
    <property type="entry name" value="Sensor_HK_TwoCompSys"/>
</dbReference>
<dbReference type="SMART" id="SM00387">
    <property type="entry name" value="HATPase_c"/>
    <property type="match status" value="1"/>
</dbReference>
<keyword evidence="7" id="KW-0963">Cytoplasm</keyword>
<dbReference type="Pfam" id="PF02518">
    <property type="entry name" value="HATPase_c"/>
    <property type="match status" value="1"/>
</dbReference>
<dbReference type="InterPro" id="IPR004358">
    <property type="entry name" value="Sig_transdc_His_kin-like_C"/>
</dbReference>
<dbReference type="Gene3D" id="3.30.565.10">
    <property type="entry name" value="Histidine kinase-like ATPase, C-terminal domain"/>
    <property type="match status" value="1"/>
</dbReference>
<keyword evidence="9" id="KW-0479">Metal-binding</keyword>
<accession>A0ABM5PT79</accession>
<evidence type="ECO:0000256" key="12">
    <source>
        <dbReference type="ARBA" id="ARBA00023012"/>
    </source>
</evidence>
<evidence type="ECO:0000256" key="10">
    <source>
        <dbReference type="ARBA" id="ARBA00022777"/>
    </source>
</evidence>
<keyword evidence="18" id="KW-0472">Membrane</keyword>
<keyword evidence="21" id="KW-1185">Reference proteome</keyword>
<feature type="transmembrane region" description="Helical" evidence="18">
    <location>
        <begin position="64"/>
        <end position="83"/>
    </location>
</feature>
<evidence type="ECO:0000256" key="14">
    <source>
        <dbReference type="ARBA" id="ARBA00024827"/>
    </source>
</evidence>
<protein>
    <recommendedName>
        <fullName evidence="5">Oxygen sensor histidine kinase NreB</fullName>
        <ecNumber evidence="4">2.7.13.3</ecNumber>
    </recommendedName>
    <alternativeName>
        <fullName evidence="15">Nitrogen regulation protein B</fullName>
    </alternativeName>
</protein>
<dbReference type="PRINTS" id="PR00344">
    <property type="entry name" value="BCTRLSENSOR"/>
</dbReference>
<evidence type="ECO:0000256" key="15">
    <source>
        <dbReference type="ARBA" id="ARBA00030800"/>
    </source>
</evidence>
<keyword evidence="18" id="KW-0812">Transmembrane</keyword>
<dbReference type="Pfam" id="PF07730">
    <property type="entry name" value="HisKA_3"/>
    <property type="match status" value="1"/>
</dbReference>
<keyword evidence="10 20" id="KW-0418">Kinase</keyword>